<gene>
    <name evidence="2" type="ORF">BJY01DRAFT_221332</name>
</gene>
<keyword evidence="1" id="KW-0812">Transmembrane</keyword>
<proteinExistence type="predicted"/>
<name>A0ABR4JAG6_9EURO</name>
<dbReference type="EMBL" id="JBFXLU010000167">
    <property type="protein sequence ID" value="KAL2837048.1"/>
    <property type="molecule type" value="Genomic_DNA"/>
</dbReference>
<evidence type="ECO:0000313" key="2">
    <source>
        <dbReference type="EMBL" id="KAL2837048.1"/>
    </source>
</evidence>
<dbReference type="Proteomes" id="UP001610446">
    <property type="component" value="Unassembled WGS sequence"/>
</dbReference>
<evidence type="ECO:0000256" key="1">
    <source>
        <dbReference type="SAM" id="Phobius"/>
    </source>
</evidence>
<evidence type="ECO:0000313" key="3">
    <source>
        <dbReference type="Proteomes" id="UP001610446"/>
    </source>
</evidence>
<reference evidence="2 3" key="1">
    <citation type="submission" date="2024-07" db="EMBL/GenBank/DDBJ databases">
        <title>Section-level genome sequencing and comparative genomics of Aspergillus sections Usti and Cavernicolus.</title>
        <authorList>
            <consortium name="Lawrence Berkeley National Laboratory"/>
            <person name="Nybo J.L."/>
            <person name="Vesth T.C."/>
            <person name="Theobald S."/>
            <person name="Frisvad J.C."/>
            <person name="Larsen T.O."/>
            <person name="Kjaerboelling I."/>
            <person name="Rothschild-Mancinelli K."/>
            <person name="Lyhne E.K."/>
            <person name="Kogle M.E."/>
            <person name="Barry K."/>
            <person name="Clum A."/>
            <person name="Na H."/>
            <person name="Ledsgaard L."/>
            <person name="Lin J."/>
            <person name="Lipzen A."/>
            <person name="Kuo A."/>
            <person name="Riley R."/>
            <person name="Mondo S."/>
            <person name="Labutti K."/>
            <person name="Haridas S."/>
            <person name="Pangalinan J."/>
            <person name="Salamov A.A."/>
            <person name="Simmons B.A."/>
            <person name="Magnuson J.K."/>
            <person name="Chen J."/>
            <person name="Drula E."/>
            <person name="Henrissat B."/>
            <person name="Wiebenga A."/>
            <person name="Lubbers R.J."/>
            <person name="Gomes A.C."/>
            <person name="Makela M.R."/>
            <person name="Stajich J."/>
            <person name="Grigoriev I.V."/>
            <person name="Mortensen U.H."/>
            <person name="De Vries R.P."/>
            <person name="Baker S.E."/>
            <person name="Andersen M.R."/>
        </authorList>
    </citation>
    <scope>NUCLEOTIDE SEQUENCE [LARGE SCALE GENOMIC DNA]</scope>
    <source>
        <strain evidence="2 3">CBS 123904</strain>
    </source>
</reference>
<accession>A0ABR4JAG6</accession>
<feature type="transmembrane region" description="Helical" evidence="1">
    <location>
        <begin position="6"/>
        <end position="29"/>
    </location>
</feature>
<organism evidence="2 3">
    <name type="scientific">Aspergillus pseudoustus</name>
    <dbReference type="NCBI Taxonomy" id="1810923"/>
    <lineage>
        <taxon>Eukaryota</taxon>
        <taxon>Fungi</taxon>
        <taxon>Dikarya</taxon>
        <taxon>Ascomycota</taxon>
        <taxon>Pezizomycotina</taxon>
        <taxon>Eurotiomycetes</taxon>
        <taxon>Eurotiomycetidae</taxon>
        <taxon>Eurotiales</taxon>
        <taxon>Aspergillaceae</taxon>
        <taxon>Aspergillus</taxon>
        <taxon>Aspergillus subgen. Nidulantes</taxon>
    </lineage>
</organism>
<comment type="caution">
    <text evidence="2">The sequence shown here is derived from an EMBL/GenBank/DDBJ whole genome shotgun (WGS) entry which is preliminary data.</text>
</comment>
<protein>
    <submittedName>
        <fullName evidence="2">Uncharacterized protein</fullName>
    </submittedName>
</protein>
<sequence length="107" mass="12472">MPISIEATASIIAVVVALVPVGISIYNCWKKQNRKLRRVTRLKQQDYLLPVWYQPVFMAQRDYPLPPMSQPLERDTLKQYNRLPHPFSNETPSDAIWLNLSLFMSRA</sequence>
<keyword evidence="1" id="KW-1133">Transmembrane helix</keyword>
<keyword evidence="3" id="KW-1185">Reference proteome</keyword>
<keyword evidence="1" id="KW-0472">Membrane</keyword>